<protein>
    <recommendedName>
        <fullName evidence="4">YvrJ family protein</fullName>
    </recommendedName>
</protein>
<dbReference type="Proteomes" id="UP000014028">
    <property type="component" value="Unassembled WGS sequence"/>
</dbReference>
<dbReference type="AlphaFoldDB" id="A0A9W5R0H7"/>
<dbReference type="EMBL" id="AHFK01000112">
    <property type="protein sequence ID" value="EOQ01054.1"/>
    <property type="molecule type" value="Genomic_DNA"/>
</dbReference>
<evidence type="ECO:0000313" key="2">
    <source>
        <dbReference type="EMBL" id="EOQ01054.1"/>
    </source>
</evidence>
<comment type="caution">
    <text evidence="2">The sequence shown here is derived from an EMBL/GenBank/DDBJ whole genome shotgun (WGS) entry which is preliminary data.</text>
</comment>
<accession>A0A9W5R0H7</accession>
<sequence>MDAQAIQMLVGSVGFPIFCYIYHMMTMQKTLETNTKIMIRLEKYMDDNDEKSGEKHE</sequence>
<keyword evidence="1" id="KW-1133">Transmembrane helix</keyword>
<dbReference type="RefSeq" id="WP_016124054.1">
    <property type="nucleotide sequence ID" value="NZ_KB976851.1"/>
</dbReference>
<evidence type="ECO:0000313" key="3">
    <source>
        <dbReference type="Proteomes" id="UP000014028"/>
    </source>
</evidence>
<gene>
    <name evidence="2" type="ORF">IKC_06562</name>
</gene>
<proteinExistence type="predicted"/>
<name>A0A9W5R0H7_BACCE</name>
<evidence type="ECO:0000256" key="1">
    <source>
        <dbReference type="SAM" id="Phobius"/>
    </source>
</evidence>
<reference evidence="2 3" key="1">
    <citation type="submission" date="2012-12" db="EMBL/GenBank/DDBJ databases">
        <title>The Genome Sequence of Bacillus cereus VD184.</title>
        <authorList>
            <consortium name="The Broad Institute Genome Sequencing Platform"/>
            <consortium name="The Broad Institute Genome Sequencing Center for Infectious Disease"/>
            <person name="Feldgarden M."/>
            <person name="Van der Auwera G.A."/>
            <person name="Mahillon J."/>
            <person name="Duprez V."/>
            <person name="Timmery S."/>
            <person name="Mattelet C."/>
            <person name="Dierick K."/>
            <person name="Sun M."/>
            <person name="Yu Z."/>
            <person name="Zhu L."/>
            <person name="Hu X."/>
            <person name="Shank E.B."/>
            <person name="Swiecicka I."/>
            <person name="Hansen B.M."/>
            <person name="Andrup L."/>
            <person name="Walker B."/>
            <person name="Young S.K."/>
            <person name="Zeng Q."/>
            <person name="Gargeya S."/>
            <person name="Fitzgerald M."/>
            <person name="Haas B."/>
            <person name="Abouelleil A."/>
            <person name="Alvarado L."/>
            <person name="Arachchi H.M."/>
            <person name="Berlin A.M."/>
            <person name="Chapman S.B."/>
            <person name="Dewar J."/>
            <person name="Goldberg J."/>
            <person name="Griggs A."/>
            <person name="Gujja S."/>
            <person name="Hansen M."/>
            <person name="Howarth C."/>
            <person name="Imamovic A."/>
            <person name="Larimer J."/>
            <person name="McCowan C."/>
            <person name="Murphy C."/>
            <person name="Neiman D."/>
            <person name="Pearson M."/>
            <person name="Priest M."/>
            <person name="Roberts A."/>
            <person name="Saif S."/>
            <person name="Shea T."/>
            <person name="Sisk P."/>
            <person name="Sykes S."/>
            <person name="Wortman J."/>
            <person name="Nusbaum C."/>
            <person name="Birren B."/>
        </authorList>
    </citation>
    <scope>NUCLEOTIDE SEQUENCE [LARGE SCALE GENOMIC DNA]</scope>
    <source>
        <strain evidence="2 3">VD184</strain>
    </source>
</reference>
<keyword evidence="1" id="KW-0472">Membrane</keyword>
<feature type="transmembrane region" description="Helical" evidence="1">
    <location>
        <begin position="6"/>
        <end position="23"/>
    </location>
</feature>
<organism evidence="2 3">
    <name type="scientific">Bacillus cereus VD184</name>
    <dbReference type="NCBI Taxonomy" id="1053242"/>
    <lineage>
        <taxon>Bacteria</taxon>
        <taxon>Bacillati</taxon>
        <taxon>Bacillota</taxon>
        <taxon>Bacilli</taxon>
        <taxon>Bacillales</taxon>
        <taxon>Bacillaceae</taxon>
        <taxon>Bacillus</taxon>
        <taxon>Bacillus cereus group</taxon>
    </lineage>
</organism>
<evidence type="ECO:0008006" key="4">
    <source>
        <dbReference type="Google" id="ProtNLM"/>
    </source>
</evidence>
<keyword evidence="1" id="KW-0812">Transmembrane</keyword>